<dbReference type="GO" id="GO:0061631">
    <property type="term" value="F:ubiquitin conjugating enzyme activity"/>
    <property type="evidence" value="ECO:0000318"/>
    <property type="project" value="GO_Central"/>
</dbReference>
<reference evidence="2 3" key="1">
    <citation type="journal article" date="2014" name="Nat. Genet.">
        <title>Genome sequence of the hot pepper provides insights into the evolution of pungency in Capsicum species.</title>
        <authorList>
            <person name="Kim S."/>
            <person name="Park M."/>
            <person name="Yeom S.I."/>
            <person name="Kim Y.M."/>
            <person name="Lee J.M."/>
            <person name="Lee H.A."/>
            <person name="Seo E."/>
            <person name="Choi J."/>
            <person name="Cheong K."/>
            <person name="Kim K.T."/>
            <person name="Jung K."/>
            <person name="Lee G.W."/>
            <person name="Oh S.K."/>
            <person name="Bae C."/>
            <person name="Kim S.B."/>
            <person name="Lee H.Y."/>
            <person name="Kim S.Y."/>
            <person name="Kim M.S."/>
            <person name="Kang B.C."/>
            <person name="Jo Y.D."/>
            <person name="Yang H.B."/>
            <person name="Jeong H.J."/>
            <person name="Kang W.H."/>
            <person name="Kwon J.K."/>
            <person name="Shin C."/>
            <person name="Lim J.Y."/>
            <person name="Park J.H."/>
            <person name="Huh J.H."/>
            <person name="Kim J.S."/>
            <person name="Kim B.D."/>
            <person name="Cohen O."/>
            <person name="Paran I."/>
            <person name="Suh M.C."/>
            <person name="Lee S.B."/>
            <person name="Kim Y.K."/>
            <person name="Shin Y."/>
            <person name="Noh S.J."/>
            <person name="Park J."/>
            <person name="Seo Y.S."/>
            <person name="Kwon S.Y."/>
            <person name="Kim H.A."/>
            <person name="Park J.M."/>
            <person name="Kim H.J."/>
            <person name="Choi S.B."/>
            <person name="Bosland P.W."/>
            <person name="Reeves G."/>
            <person name="Jo S.H."/>
            <person name="Lee B.W."/>
            <person name="Cho H.T."/>
            <person name="Choi H.S."/>
            <person name="Lee M.S."/>
            <person name="Yu Y."/>
            <person name="Do Choi Y."/>
            <person name="Park B.S."/>
            <person name="van Deynze A."/>
            <person name="Ashrafi H."/>
            <person name="Hill T."/>
            <person name="Kim W.T."/>
            <person name="Pai H.S."/>
            <person name="Ahn H.K."/>
            <person name="Yeam I."/>
            <person name="Giovannoni J.J."/>
            <person name="Rose J.K."/>
            <person name="Sorensen I."/>
            <person name="Lee S.J."/>
            <person name="Kim R.W."/>
            <person name="Choi I.Y."/>
            <person name="Choi B.S."/>
            <person name="Lim J.S."/>
            <person name="Lee Y.H."/>
            <person name="Choi D."/>
        </authorList>
    </citation>
    <scope>NUCLEOTIDE SEQUENCE [LARGE SCALE GENOMIC DNA]</scope>
    <source>
        <strain evidence="3">cv. CM334</strain>
    </source>
</reference>
<evidence type="ECO:0000313" key="2">
    <source>
        <dbReference type="EMBL" id="PHT82116.1"/>
    </source>
</evidence>
<feature type="domain" description="UBE2O-like SH3-B" evidence="1">
    <location>
        <begin position="157"/>
        <end position="224"/>
    </location>
</feature>
<organism evidence="2 3">
    <name type="scientific">Capsicum annuum</name>
    <name type="common">Capsicum pepper</name>
    <dbReference type="NCBI Taxonomy" id="4072"/>
    <lineage>
        <taxon>Eukaryota</taxon>
        <taxon>Viridiplantae</taxon>
        <taxon>Streptophyta</taxon>
        <taxon>Embryophyta</taxon>
        <taxon>Tracheophyta</taxon>
        <taxon>Spermatophyta</taxon>
        <taxon>Magnoliopsida</taxon>
        <taxon>eudicotyledons</taxon>
        <taxon>Gunneridae</taxon>
        <taxon>Pentapetalae</taxon>
        <taxon>asterids</taxon>
        <taxon>lamiids</taxon>
        <taxon>Solanales</taxon>
        <taxon>Solanaceae</taxon>
        <taxon>Solanoideae</taxon>
        <taxon>Capsiceae</taxon>
        <taxon>Capsicum</taxon>
    </lineage>
</organism>
<proteinExistence type="predicted"/>
<evidence type="ECO:0000259" key="1">
    <source>
        <dbReference type="Pfam" id="PF23043"/>
    </source>
</evidence>
<keyword evidence="3" id="KW-1185">Reference proteome</keyword>
<dbReference type="Proteomes" id="UP000222542">
    <property type="component" value="Unassembled WGS sequence"/>
</dbReference>
<name>A0A2G2ZJG7_CAPAN</name>
<dbReference type="AlphaFoldDB" id="A0A2G2ZJG7"/>
<dbReference type="InterPro" id="IPR057733">
    <property type="entry name" value="UBE2O-like_SH3-B"/>
</dbReference>
<comment type="caution">
    <text evidence="2">The sequence shown here is derived from an EMBL/GenBank/DDBJ whole genome shotgun (WGS) entry which is preliminary data.</text>
</comment>
<protein>
    <recommendedName>
        <fullName evidence="1">UBE2O-like SH3-B domain-containing protein</fullName>
    </recommendedName>
</protein>
<accession>A0A2G2ZJG7</accession>
<dbReference type="STRING" id="4072.A0A2G2ZJG7"/>
<gene>
    <name evidence="2" type="ORF">T459_15131</name>
</gene>
<dbReference type="Pfam" id="PF23043">
    <property type="entry name" value="SH3-B_UBE2O"/>
    <property type="match status" value="1"/>
</dbReference>
<sequence length="268" mass="30529">MESEFITLDKVSEEEEWLWNFLEDIPYWPKPVAPICIHCDSQAAIGRARGMMYNVRPEIRDASHRRCCSLSSASVSDLDLDLDLMEEYLLDDSYSDSFVHNDTVVLRTDTTEHDLPVEETSFLIVKTRTSLDIMWQDGSIERYIDSTSVMPFEVLGDQEFFPEQLVSEKYLNDVGSSHVGVVKNANSKERIATIRWVNQNTTVGEPISFEMEELASMYNLKLHTPLNNCYGNIVTRLEANESEVLDLSWVGNITGFKDGEVEVNGPIK</sequence>
<dbReference type="Gramene" id="PHT82116">
    <property type="protein sequence ID" value="PHT82116"/>
    <property type="gene ID" value="T459_15131"/>
</dbReference>
<evidence type="ECO:0000313" key="3">
    <source>
        <dbReference type="Proteomes" id="UP000222542"/>
    </source>
</evidence>
<dbReference type="EMBL" id="AYRZ02000005">
    <property type="protein sequence ID" value="PHT82116.1"/>
    <property type="molecule type" value="Genomic_DNA"/>
</dbReference>
<reference evidence="2 3" key="2">
    <citation type="journal article" date="2017" name="Genome Biol.">
        <title>New reference genome sequences of hot pepper reveal the massive evolution of plant disease-resistance genes by retroduplication.</title>
        <authorList>
            <person name="Kim S."/>
            <person name="Park J."/>
            <person name="Yeom S.I."/>
            <person name="Kim Y.M."/>
            <person name="Seo E."/>
            <person name="Kim K.T."/>
            <person name="Kim M.S."/>
            <person name="Lee J.M."/>
            <person name="Cheong K."/>
            <person name="Shin H.S."/>
            <person name="Kim S.B."/>
            <person name="Han K."/>
            <person name="Lee J."/>
            <person name="Park M."/>
            <person name="Lee H.A."/>
            <person name="Lee H.Y."/>
            <person name="Lee Y."/>
            <person name="Oh S."/>
            <person name="Lee J.H."/>
            <person name="Choi E."/>
            <person name="Choi E."/>
            <person name="Lee S.E."/>
            <person name="Jeon J."/>
            <person name="Kim H."/>
            <person name="Choi G."/>
            <person name="Song H."/>
            <person name="Lee J."/>
            <person name="Lee S.C."/>
            <person name="Kwon J.K."/>
            <person name="Lee H.Y."/>
            <person name="Koo N."/>
            <person name="Hong Y."/>
            <person name="Kim R.W."/>
            <person name="Kang W.H."/>
            <person name="Huh J.H."/>
            <person name="Kang B.C."/>
            <person name="Yang T.J."/>
            <person name="Lee Y.H."/>
            <person name="Bennetzen J.L."/>
            <person name="Choi D."/>
        </authorList>
    </citation>
    <scope>NUCLEOTIDE SEQUENCE [LARGE SCALE GENOMIC DNA]</scope>
    <source>
        <strain evidence="3">cv. CM334</strain>
    </source>
</reference>